<keyword evidence="5" id="KW-1185">Reference proteome</keyword>
<gene>
    <name evidence="4" type="ORF">CEY00_Acc17101</name>
</gene>
<dbReference type="OMA" id="WATGGAM"/>
<dbReference type="InterPro" id="IPR008030">
    <property type="entry name" value="NmrA-like"/>
</dbReference>
<reference evidence="5" key="2">
    <citation type="journal article" date="2018" name="BMC Genomics">
        <title>A manually annotated Actinidia chinensis var. chinensis (kiwifruit) genome highlights the challenges associated with draft genomes and gene prediction in plants.</title>
        <authorList>
            <person name="Pilkington S.M."/>
            <person name="Crowhurst R."/>
            <person name="Hilario E."/>
            <person name="Nardozza S."/>
            <person name="Fraser L."/>
            <person name="Peng Y."/>
            <person name="Gunaseelan K."/>
            <person name="Simpson R."/>
            <person name="Tahir J."/>
            <person name="Deroles S.C."/>
            <person name="Templeton K."/>
            <person name="Luo Z."/>
            <person name="Davy M."/>
            <person name="Cheng C."/>
            <person name="McNeilage M."/>
            <person name="Scaglione D."/>
            <person name="Liu Y."/>
            <person name="Zhang Q."/>
            <person name="Datson P."/>
            <person name="De Silva N."/>
            <person name="Gardiner S.E."/>
            <person name="Bassett H."/>
            <person name="Chagne D."/>
            <person name="McCallum J."/>
            <person name="Dzierzon H."/>
            <person name="Deng C."/>
            <person name="Wang Y.Y."/>
            <person name="Barron L."/>
            <person name="Manako K."/>
            <person name="Bowen J."/>
            <person name="Foster T.M."/>
            <person name="Erridge Z.A."/>
            <person name="Tiffin H."/>
            <person name="Waite C.N."/>
            <person name="Davies K.M."/>
            <person name="Grierson E.P."/>
            <person name="Laing W.A."/>
            <person name="Kirk R."/>
            <person name="Chen X."/>
            <person name="Wood M."/>
            <person name="Montefiori M."/>
            <person name="Brummell D.A."/>
            <person name="Schwinn K.E."/>
            <person name="Catanach A."/>
            <person name="Fullerton C."/>
            <person name="Li D."/>
            <person name="Meiyalaghan S."/>
            <person name="Nieuwenhuizen N."/>
            <person name="Read N."/>
            <person name="Prakash R."/>
            <person name="Hunter D."/>
            <person name="Zhang H."/>
            <person name="McKenzie M."/>
            <person name="Knabel M."/>
            <person name="Harris A."/>
            <person name="Allan A.C."/>
            <person name="Gleave A."/>
            <person name="Chen A."/>
            <person name="Janssen B.J."/>
            <person name="Plunkett B."/>
            <person name="Ampomah-Dwamena C."/>
            <person name="Voogd C."/>
            <person name="Leif D."/>
            <person name="Lafferty D."/>
            <person name="Souleyre E.J.F."/>
            <person name="Varkonyi-Gasic E."/>
            <person name="Gambi F."/>
            <person name="Hanley J."/>
            <person name="Yao J.L."/>
            <person name="Cheung J."/>
            <person name="David K.M."/>
            <person name="Warren B."/>
            <person name="Marsh K."/>
            <person name="Snowden K.C."/>
            <person name="Lin-Wang K."/>
            <person name="Brian L."/>
            <person name="Martinez-Sanchez M."/>
            <person name="Wang M."/>
            <person name="Ileperuma N."/>
            <person name="Macnee N."/>
            <person name="Campin R."/>
            <person name="McAtee P."/>
            <person name="Drummond R.S.M."/>
            <person name="Espley R.V."/>
            <person name="Ireland H.S."/>
            <person name="Wu R."/>
            <person name="Atkinson R.G."/>
            <person name="Karunairetnam S."/>
            <person name="Bulley S."/>
            <person name="Chunkath S."/>
            <person name="Hanley Z."/>
            <person name="Storey R."/>
            <person name="Thrimawithana A.H."/>
            <person name="Thomson S."/>
            <person name="David C."/>
            <person name="Testolin R."/>
            <person name="Huang H."/>
            <person name="Hellens R.P."/>
            <person name="Schaffer R.J."/>
        </authorList>
    </citation>
    <scope>NUCLEOTIDE SEQUENCE [LARGE SCALE GENOMIC DNA]</scope>
    <source>
        <strain evidence="5">cv. Red5</strain>
    </source>
</reference>
<dbReference type="PANTHER" id="PTHR43349">
    <property type="entry name" value="PINORESINOL REDUCTASE-RELATED"/>
    <property type="match status" value="1"/>
</dbReference>
<dbReference type="Gene3D" id="3.40.50.720">
    <property type="entry name" value="NAD(P)-binding Rossmann-like Domain"/>
    <property type="match status" value="1"/>
</dbReference>
<sequence>MSKILVFGGTGYLGKHMVRASIMMGHPTYVYGRPINPNSHPSKLELHKEFKSMGVTLIQGELSEHEKLVSIIQQIDIVICVLGAPHIIEQLKIIDAMKIAGNVKRFIPSEFGVEDERVVALPPFQDYLDKRRKIRSASIASGIPYSFLSSTAFGAYFLNFLFHQHDQSQEFTIYGTGEAKVVFTHEQDIAIYAIKVANDPRTCNRTIFYRPSRSIASQLDLVAMWEKKTGRNYKKMYIPEEEIVKLSETSAHPHNVRAAIIHSIFVKGDMANFELREDDMEVSQLYPDFEYTTVDQLLDVFVTNAPKFEYAVL</sequence>
<dbReference type="Gramene" id="PSS10013">
    <property type="protein sequence ID" value="PSS10013"/>
    <property type="gene ID" value="CEY00_Acc17101"/>
</dbReference>
<evidence type="ECO:0000259" key="3">
    <source>
        <dbReference type="Pfam" id="PF05368"/>
    </source>
</evidence>
<keyword evidence="2" id="KW-0560">Oxidoreductase</keyword>
<evidence type="ECO:0000313" key="5">
    <source>
        <dbReference type="Proteomes" id="UP000241394"/>
    </source>
</evidence>
<dbReference type="GO" id="GO:0016491">
    <property type="term" value="F:oxidoreductase activity"/>
    <property type="evidence" value="ECO:0007669"/>
    <property type="project" value="UniProtKB-KW"/>
</dbReference>
<dbReference type="InParanoid" id="A0A2R6QKS4"/>
<evidence type="ECO:0000256" key="1">
    <source>
        <dbReference type="ARBA" id="ARBA00022857"/>
    </source>
</evidence>
<dbReference type="InterPro" id="IPR045312">
    <property type="entry name" value="PCBER-like"/>
</dbReference>
<dbReference type="PANTHER" id="PTHR43349:SF9">
    <property type="entry name" value="PHENYLCOUMARAN BENZYLIC ETHER REDUCTASE-LIKE PROTEIN"/>
    <property type="match status" value="1"/>
</dbReference>
<accession>A0A2R6QKS4</accession>
<dbReference type="AlphaFoldDB" id="A0A2R6QKS4"/>
<protein>
    <submittedName>
        <fullName evidence="4">Isoeugenol synthase</fullName>
    </submittedName>
</protein>
<organism evidence="4 5">
    <name type="scientific">Actinidia chinensis var. chinensis</name>
    <name type="common">Chinese soft-hair kiwi</name>
    <dbReference type="NCBI Taxonomy" id="1590841"/>
    <lineage>
        <taxon>Eukaryota</taxon>
        <taxon>Viridiplantae</taxon>
        <taxon>Streptophyta</taxon>
        <taxon>Embryophyta</taxon>
        <taxon>Tracheophyta</taxon>
        <taxon>Spermatophyta</taxon>
        <taxon>Magnoliopsida</taxon>
        <taxon>eudicotyledons</taxon>
        <taxon>Gunneridae</taxon>
        <taxon>Pentapetalae</taxon>
        <taxon>asterids</taxon>
        <taxon>Ericales</taxon>
        <taxon>Actinidiaceae</taxon>
        <taxon>Actinidia</taxon>
    </lineage>
</organism>
<dbReference type="CDD" id="cd05259">
    <property type="entry name" value="PCBER_SDR_a"/>
    <property type="match status" value="1"/>
</dbReference>
<keyword evidence="1" id="KW-0521">NADP</keyword>
<proteinExistence type="predicted"/>
<comment type="caution">
    <text evidence="4">The sequence shown here is derived from an EMBL/GenBank/DDBJ whole genome shotgun (WGS) entry which is preliminary data.</text>
</comment>
<dbReference type="Proteomes" id="UP000241394">
    <property type="component" value="Chromosome LG15"/>
</dbReference>
<evidence type="ECO:0000313" key="4">
    <source>
        <dbReference type="EMBL" id="PSS10013.1"/>
    </source>
</evidence>
<evidence type="ECO:0000256" key="2">
    <source>
        <dbReference type="ARBA" id="ARBA00023002"/>
    </source>
</evidence>
<feature type="domain" description="NmrA-like" evidence="3">
    <location>
        <begin position="2"/>
        <end position="296"/>
    </location>
</feature>
<dbReference type="InterPro" id="IPR036291">
    <property type="entry name" value="NAD(P)-bd_dom_sf"/>
</dbReference>
<dbReference type="InterPro" id="IPR050608">
    <property type="entry name" value="NmrA-type/Isoflavone_red_sf"/>
</dbReference>
<reference evidence="4 5" key="1">
    <citation type="submission" date="2017-07" db="EMBL/GenBank/DDBJ databases">
        <title>An improved, manually edited Actinidia chinensis var. chinensis (kiwifruit) genome highlights the challenges associated with draft genomes and gene prediction in plants.</title>
        <authorList>
            <person name="Pilkington S."/>
            <person name="Crowhurst R."/>
            <person name="Hilario E."/>
            <person name="Nardozza S."/>
            <person name="Fraser L."/>
            <person name="Peng Y."/>
            <person name="Gunaseelan K."/>
            <person name="Simpson R."/>
            <person name="Tahir J."/>
            <person name="Deroles S."/>
            <person name="Templeton K."/>
            <person name="Luo Z."/>
            <person name="Davy M."/>
            <person name="Cheng C."/>
            <person name="Mcneilage M."/>
            <person name="Scaglione D."/>
            <person name="Liu Y."/>
            <person name="Zhang Q."/>
            <person name="Datson P."/>
            <person name="De Silva N."/>
            <person name="Gardiner S."/>
            <person name="Bassett H."/>
            <person name="Chagne D."/>
            <person name="Mccallum J."/>
            <person name="Dzierzon H."/>
            <person name="Deng C."/>
            <person name="Wang Y.-Y."/>
            <person name="Barron N."/>
            <person name="Manako K."/>
            <person name="Bowen J."/>
            <person name="Foster T."/>
            <person name="Erridge Z."/>
            <person name="Tiffin H."/>
            <person name="Waite C."/>
            <person name="Davies K."/>
            <person name="Grierson E."/>
            <person name="Laing W."/>
            <person name="Kirk R."/>
            <person name="Chen X."/>
            <person name="Wood M."/>
            <person name="Montefiori M."/>
            <person name="Brummell D."/>
            <person name="Schwinn K."/>
            <person name="Catanach A."/>
            <person name="Fullerton C."/>
            <person name="Li D."/>
            <person name="Meiyalaghan S."/>
            <person name="Nieuwenhuizen N."/>
            <person name="Read N."/>
            <person name="Prakash R."/>
            <person name="Hunter D."/>
            <person name="Zhang H."/>
            <person name="Mckenzie M."/>
            <person name="Knabel M."/>
            <person name="Harris A."/>
            <person name="Allan A."/>
            <person name="Chen A."/>
            <person name="Janssen B."/>
            <person name="Plunkett B."/>
            <person name="Dwamena C."/>
            <person name="Voogd C."/>
            <person name="Leif D."/>
            <person name="Lafferty D."/>
            <person name="Souleyre E."/>
            <person name="Varkonyi-Gasic E."/>
            <person name="Gambi F."/>
            <person name="Hanley J."/>
            <person name="Yao J.-L."/>
            <person name="Cheung J."/>
            <person name="David K."/>
            <person name="Warren B."/>
            <person name="Marsh K."/>
            <person name="Snowden K."/>
            <person name="Lin-Wang K."/>
            <person name="Brian L."/>
            <person name="Martinez-Sanchez M."/>
            <person name="Wang M."/>
            <person name="Ileperuma N."/>
            <person name="Macnee N."/>
            <person name="Campin R."/>
            <person name="Mcatee P."/>
            <person name="Drummond R."/>
            <person name="Espley R."/>
            <person name="Ireland H."/>
            <person name="Wu R."/>
            <person name="Atkinson R."/>
            <person name="Karunairetnam S."/>
            <person name="Bulley S."/>
            <person name="Chunkath S."/>
            <person name="Hanley Z."/>
            <person name="Storey R."/>
            <person name="Thrimawithana A."/>
            <person name="Thomson S."/>
            <person name="David C."/>
            <person name="Testolin R."/>
        </authorList>
    </citation>
    <scope>NUCLEOTIDE SEQUENCE [LARGE SCALE GENOMIC DNA]</scope>
    <source>
        <strain evidence="5">cv. Red5</strain>
        <tissue evidence="4">Young leaf</tissue>
    </source>
</reference>
<dbReference type="Pfam" id="PF05368">
    <property type="entry name" value="NmrA"/>
    <property type="match status" value="1"/>
</dbReference>
<dbReference type="Gene3D" id="3.90.25.10">
    <property type="entry name" value="UDP-galactose 4-epimerase, domain 1"/>
    <property type="match status" value="1"/>
</dbReference>
<dbReference type="STRING" id="1590841.A0A2R6QKS4"/>
<dbReference type="SUPFAM" id="SSF51735">
    <property type="entry name" value="NAD(P)-binding Rossmann-fold domains"/>
    <property type="match status" value="1"/>
</dbReference>
<dbReference type="EMBL" id="NKQK01000015">
    <property type="protein sequence ID" value="PSS10013.1"/>
    <property type="molecule type" value="Genomic_DNA"/>
</dbReference>
<dbReference type="OrthoDB" id="419598at2759"/>
<name>A0A2R6QKS4_ACTCC</name>